<dbReference type="Proteomes" id="UP000308600">
    <property type="component" value="Unassembled WGS sequence"/>
</dbReference>
<accession>A0ACD3AIT5</accession>
<evidence type="ECO:0000313" key="1">
    <source>
        <dbReference type="EMBL" id="TFK65578.1"/>
    </source>
</evidence>
<name>A0ACD3AIT5_9AGAR</name>
<organism evidence="1 2">
    <name type="scientific">Pluteus cervinus</name>
    <dbReference type="NCBI Taxonomy" id="181527"/>
    <lineage>
        <taxon>Eukaryota</taxon>
        <taxon>Fungi</taxon>
        <taxon>Dikarya</taxon>
        <taxon>Basidiomycota</taxon>
        <taxon>Agaricomycotina</taxon>
        <taxon>Agaricomycetes</taxon>
        <taxon>Agaricomycetidae</taxon>
        <taxon>Agaricales</taxon>
        <taxon>Pluteineae</taxon>
        <taxon>Pluteaceae</taxon>
        <taxon>Pluteus</taxon>
    </lineage>
</organism>
<keyword evidence="2" id="KW-1185">Reference proteome</keyword>
<sequence>MPSSSVTFSTPFEDVEKHPLVHLTVANGDELLNLTHPPAEPIRQVTKVGGPENLQSLNTLPRFKADRQLVAPKKLDPFRRNCGIVLRAPFEVVVWMMSPNGGIASKMALGAYFFIAGALWAWWLRGSLEM</sequence>
<proteinExistence type="predicted"/>
<protein>
    <submittedName>
        <fullName evidence="1">Uncharacterized protein</fullName>
    </submittedName>
</protein>
<dbReference type="EMBL" id="ML208432">
    <property type="protein sequence ID" value="TFK65578.1"/>
    <property type="molecule type" value="Genomic_DNA"/>
</dbReference>
<evidence type="ECO:0000313" key="2">
    <source>
        <dbReference type="Proteomes" id="UP000308600"/>
    </source>
</evidence>
<reference evidence="1 2" key="1">
    <citation type="journal article" date="2019" name="Nat. Ecol. Evol.">
        <title>Megaphylogeny resolves global patterns of mushroom evolution.</title>
        <authorList>
            <person name="Varga T."/>
            <person name="Krizsan K."/>
            <person name="Foldi C."/>
            <person name="Dima B."/>
            <person name="Sanchez-Garcia M."/>
            <person name="Sanchez-Ramirez S."/>
            <person name="Szollosi G.J."/>
            <person name="Szarkandi J.G."/>
            <person name="Papp V."/>
            <person name="Albert L."/>
            <person name="Andreopoulos W."/>
            <person name="Angelini C."/>
            <person name="Antonin V."/>
            <person name="Barry K.W."/>
            <person name="Bougher N.L."/>
            <person name="Buchanan P."/>
            <person name="Buyck B."/>
            <person name="Bense V."/>
            <person name="Catcheside P."/>
            <person name="Chovatia M."/>
            <person name="Cooper J."/>
            <person name="Damon W."/>
            <person name="Desjardin D."/>
            <person name="Finy P."/>
            <person name="Geml J."/>
            <person name="Haridas S."/>
            <person name="Hughes K."/>
            <person name="Justo A."/>
            <person name="Karasinski D."/>
            <person name="Kautmanova I."/>
            <person name="Kiss B."/>
            <person name="Kocsube S."/>
            <person name="Kotiranta H."/>
            <person name="LaButti K.M."/>
            <person name="Lechner B.E."/>
            <person name="Liimatainen K."/>
            <person name="Lipzen A."/>
            <person name="Lukacs Z."/>
            <person name="Mihaltcheva S."/>
            <person name="Morgado L.N."/>
            <person name="Niskanen T."/>
            <person name="Noordeloos M.E."/>
            <person name="Ohm R.A."/>
            <person name="Ortiz-Santana B."/>
            <person name="Ovrebo C."/>
            <person name="Racz N."/>
            <person name="Riley R."/>
            <person name="Savchenko A."/>
            <person name="Shiryaev A."/>
            <person name="Soop K."/>
            <person name="Spirin V."/>
            <person name="Szebenyi C."/>
            <person name="Tomsovsky M."/>
            <person name="Tulloss R.E."/>
            <person name="Uehling J."/>
            <person name="Grigoriev I.V."/>
            <person name="Vagvolgyi C."/>
            <person name="Papp T."/>
            <person name="Martin F.M."/>
            <person name="Miettinen O."/>
            <person name="Hibbett D.S."/>
            <person name="Nagy L.G."/>
        </authorList>
    </citation>
    <scope>NUCLEOTIDE SEQUENCE [LARGE SCALE GENOMIC DNA]</scope>
    <source>
        <strain evidence="1 2">NL-1719</strain>
    </source>
</reference>
<gene>
    <name evidence="1" type="ORF">BDN72DRAFT_193080</name>
</gene>